<feature type="binding site" evidence="11">
    <location>
        <position position="341"/>
    </location>
    <ligand>
        <name>Mn(2+)</name>
        <dbReference type="ChEBI" id="CHEBI:29035"/>
        <label>2</label>
    </ligand>
</feature>
<comment type="cofactor">
    <cofactor evidence="11">
        <name>Mn(2+)</name>
        <dbReference type="ChEBI" id="CHEBI:29035"/>
    </cofactor>
    <text evidence="11">Binds 2 manganese ions per subunit.</text>
</comment>
<dbReference type="Gene3D" id="3.90.1860.10">
    <property type="entry name" value="tRNA-splicing ligase RtcB"/>
    <property type="match status" value="1"/>
</dbReference>
<gene>
    <name evidence="12" type="ORF">CAY53_01575</name>
</gene>
<sequence>MLNAQDLQALGLPRDKRVLPLAMKAVHVALSHGADEGAMRAAIRRLCLDPAGMTADPVLGEVAEVLAALWPDGRGAAYTPRDSPAPWQQWGQVHVEAEAIQQMKNACALPVAVRGALMPDAHAGYGLPIGGVLAVRSAVIPFAVGVDIACRMRLSVLDWPVASLQTRREALVEALETETSFGVGAGFTGAARRQHAVMDEDWGMLEPTGVQKDKAWKQLGSSGGGNHFAEFGELQLGEAATIGGVHLEPGRYLALLSHSGSRGAGEAVATHYSQLAVRLHPSLPENLRHLAWLDLAGEPGQAYWAAMELMGRYASANHELIHRHILAHLGAAELTHVENHHNFAWKEEHSGEQVIVHRKGATPAGAGVQGVVPGSMGTPGFVIQGRGNEAALSSCSHGAGRLMSRTAAFRCIRPEEVARYLREHGVELLSGGLDEAPQAYKDINAVMAGQADLVDILARFVPRLVKMAPGSGARRFGKRRR</sequence>
<dbReference type="GO" id="GO:0170057">
    <property type="term" value="F:RNA ligase (GTP) activity"/>
    <property type="evidence" value="ECO:0007669"/>
    <property type="project" value="UniProtKB-EC"/>
</dbReference>
<dbReference type="InterPro" id="IPR052915">
    <property type="entry name" value="RtcB-like"/>
</dbReference>
<evidence type="ECO:0000256" key="2">
    <source>
        <dbReference type="ARBA" id="ARBA00022598"/>
    </source>
</evidence>
<feature type="active site" description="GMP-histidine intermediate" evidence="9">
    <location>
        <position position="397"/>
    </location>
</feature>
<dbReference type="PANTHER" id="PTHR43749">
    <property type="entry name" value="RNA-SPLICING LIGASE RTCB"/>
    <property type="match status" value="1"/>
</dbReference>
<dbReference type="GO" id="GO:0006281">
    <property type="term" value="P:DNA repair"/>
    <property type="evidence" value="ECO:0007669"/>
    <property type="project" value="TreeGrafter"/>
</dbReference>
<keyword evidence="5" id="KW-0692">RNA repair</keyword>
<feature type="binding site" evidence="11">
    <location>
        <position position="227"/>
    </location>
    <ligand>
        <name>Mn(2+)</name>
        <dbReference type="ChEBI" id="CHEBI:29035"/>
        <label>1</label>
    </ligand>
</feature>
<keyword evidence="4 10" id="KW-0547">Nucleotide-binding</keyword>
<evidence type="ECO:0000256" key="4">
    <source>
        <dbReference type="ARBA" id="ARBA00022741"/>
    </source>
</evidence>
<dbReference type="GO" id="GO:0005525">
    <property type="term" value="F:GTP binding"/>
    <property type="evidence" value="ECO:0007669"/>
    <property type="project" value="UniProtKB-KW"/>
</dbReference>
<protein>
    <recommendedName>
        <fullName evidence="1">3'-phosphate/5'-hydroxy nucleic acid ligase</fullName>
        <ecNumber evidence="1">6.5.1.8</ecNumber>
    </recommendedName>
</protein>
<reference evidence="12 13" key="1">
    <citation type="journal article" date="2018" name="MBio">
        <title>Insights into the evolution of host association through the isolation and characterization of a novel human periodontal pathobiont, Desulfobulbus oralis.</title>
        <authorList>
            <person name="Cross K.L."/>
            <person name="Chirania P."/>
            <person name="Xiong W."/>
            <person name="Beall C.J."/>
            <person name="Elkins J.G."/>
            <person name="Giannone R.J."/>
            <person name="Griffen A.L."/>
            <person name="Guss A.M."/>
            <person name="Hettich R.L."/>
            <person name="Joshi S.S."/>
            <person name="Mokrzan E.M."/>
            <person name="Martin R.K."/>
            <person name="Zhulin I.B."/>
            <person name="Leys E.J."/>
            <person name="Podar M."/>
        </authorList>
    </citation>
    <scope>NUCLEOTIDE SEQUENCE [LARGE SCALE GENOMIC DNA]</scope>
    <source>
        <strain evidence="12 13">ORNL</strain>
    </source>
</reference>
<feature type="binding site" evidence="10">
    <location>
        <begin position="341"/>
        <end position="342"/>
    </location>
    <ligand>
        <name>GMP</name>
        <dbReference type="ChEBI" id="CHEBI:58115"/>
    </ligand>
</feature>
<dbReference type="GO" id="GO:0006396">
    <property type="term" value="P:RNA processing"/>
    <property type="evidence" value="ECO:0007669"/>
    <property type="project" value="InterPro"/>
</dbReference>
<dbReference type="PANTHER" id="PTHR43749:SF2">
    <property type="entry name" value="RNA-SPLICING LIGASE RTCB"/>
    <property type="match status" value="1"/>
</dbReference>
<dbReference type="AlphaFoldDB" id="A0A2L1GKY7"/>
<evidence type="ECO:0000256" key="5">
    <source>
        <dbReference type="ARBA" id="ARBA00022800"/>
    </source>
</evidence>
<dbReference type="EC" id="6.5.1.8" evidence="1"/>
<dbReference type="RefSeq" id="WP_104935655.1">
    <property type="nucleotide sequence ID" value="NZ_CP021255.1"/>
</dbReference>
<evidence type="ECO:0000256" key="1">
    <source>
        <dbReference type="ARBA" id="ARBA00012726"/>
    </source>
</evidence>
<dbReference type="GO" id="GO:0030145">
    <property type="term" value="F:manganese ion binding"/>
    <property type="evidence" value="ECO:0007669"/>
    <property type="project" value="TreeGrafter"/>
</dbReference>
<accession>A0A2L1GKY7</accession>
<evidence type="ECO:0000256" key="11">
    <source>
        <dbReference type="PIRSR" id="PIRSR601233-3"/>
    </source>
</evidence>
<keyword evidence="2 12" id="KW-0436">Ligase</keyword>
<dbReference type="GO" id="GO:0042245">
    <property type="term" value="P:RNA repair"/>
    <property type="evidence" value="ECO:0007669"/>
    <property type="project" value="UniProtKB-KW"/>
</dbReference>
<keyword evidence="13" id="KW-1185">Reference proteome</keyword>
<evidence type="ECO:0000256" key="3">
    <source>
        <dbReference type="ARBA" id="ARBA00022723"/>
    </source>
</evidence>
<evidence type="ECO:0000256" key="7">
    <source>
        <dbReference type="ARBA" id="ARBA00023211"/>
    </source>
</evidence>
<keyword evidence="6 10" id="KW-0342">GTP-binding</keyword>
<dbReference type="EMBL" id="CP021255">
    <property type="protein sequence ID" value="AVD70340.1"/>
    <property type="molecule type" value="Genomic_DNA"/>
</dbReference>
<feature type="binding site" evidence="11">
    <location>
        <position position="147"/>
    </location>
    <ligand>
        <name>Mn(2+)</name>
        <dbReference type="ChEBI" id="CHEBI:29035"/>
        <label>1</label>
    </ligand>
</feature>
<dbReference type="GO" id="GO:0003909">
    <property type="term" value="F:DNA ligase activity"/>
    <property type="evidence" value="ECO:0007669"/>
    <property type="project" value="TreeGrafter"/>
</dbReference>
<feature type="binding site" evidence="10">
    <location>
        <begin position="373"/>
        <end position="376"/>
    </location>
    <ligand>
        <name>GMP</name>
        <dbReference type="ChEBI" id="CHEBI:58115"/>
    </ligand>
</feature>
<dbReference type="InterPro" id="IPR001233">
    <property type="entry name" value="RtcB"/>
</dbReference>
<dbReference type="OrthoDB" id="9802323at2"/>
<feature type="binding site" evidence="11">
    <location>
        <position position="258"/>
    </location>
    <ligand>
        <name>Mn(2+)</name>
        <dbReference type="ChEBI" id="CHEBI:29035"/>
        <label>2</label>
    </ligand>
</feature>
<name>A0A2L1GKY7_9BACT</name>
<feature type="binding site" evidence="10">
    <location>
        <begin position="397"/>
        <end position="400"/>
    </location>
    <ligand>
        <name>GMP</name>
        <dbReference type="ChEBI" id="CHEBI:58115"/>
    </ligand>
</feature>
<dbReference type="Pfam" id="PF01139">
    <property type="entry name" value="RtcB"/>
    <property type="match status" value="1"/>
</dbReference>
<proteinExistence type="predicted"/>
<evidence type="ECO:0000256" key="9">
    <source>
        <dbReference type="PIRSR" id="PIRSR601233-1"/>
    </source>
</evidence>
<keyword evidence="7 11" id="KW-0464">Manganese</keyword>
<evidence type="ECO:0000313" key="13">
    <source>
        <dbReference type="Proteomes" id="UP000239867"/>
    </source>
</evidence>
<keyword evidence="3 11" id="KW-0479">Metal-binding</keyword>
<evidence type="ECO:0000256" key="10">
    <source>
        <dbReference type="PIRSR" id="PIRSR601233-2"/>
    </source>
</evidence>
<dbReference type="SUPFAM" id="SSF103365">
    <property type="entry name" value="Hypothetical protein PH1602"/>
    <property type="match status" value="1"/>
</dbReference>
<organism evidence="12 13">
    <name type="scientific">Desulfobulbus oralis</name>
    <dbReference type="NCBI Taxonomy" id="1986146"/>
    <lineage>
        <taxon>Bacteria</taxon>
        <taxon>Pseudomonadati</taxon>
        <taxon>Thermodesulfobacteriota</taxon>
        <taxon>Desulfobulbia</taxon>
        <taxon>Desulfobulbales</taxon>
        <taxon>Desulfobulbaceae</taxon>
        <taxon>Desulfobulbus</taxon>
    </lineage>
</organism>
<evidence type="ECO:0000313" key="12">
    <source>
        <dbReference type="EMBL" id="AVD70340.1"/>
    </source>
</evidence>
<feature type="binding site" evidence="10">
    <location>
        <begin position="226"/>
        <end position="230"/>
    </location>
    <ligand>
        <name>GMP</name>
        <dbReference type="ChEBI" id="CHEBI:58115"/>
    </ligand>
</feature>
<dbReference type="Proteomes" id="UP000239867">
    <property type="component" value="Chromosome"/>
</dbReference>
<evidence type="ECO:0000256" key="8">
    <source>
        <dbReference type="ARBA" id="ARBA00047746"/>
    </source>
</evidence>
<evidence type="ECO:0000256" key="6">
    <source>
        <dbReference type="ARBA" id="ARBA00023134"/>
    </source>
</evidence>
<dbReference type="KEGG" id="deo:CAY53_01575"/>
<comment type="catalytic activity">
    <reaction evidence="8">
        <text>a 3'-end 3'-phospho-ribonucleotide-RNA + a 5'-end dephospho-ribonucleoside-RNA + GTP = a ribonucleotidyl-ribonucleotide-RNA + GMP + diphosphate</text>
        <dbReference type="Rhea" id="RHEA:68076"/>
        <dbReference type="Rhea" id="RHEA-COMP:10463"/>
        <dbReference type="Rhea" id="RHEA-COMP:13936"/>
        <dbReference type="Rhea" id="RHEA-COMP:17355"/>
        <dbReference type="ChEBI" id="CHEBI:33019"/>
        <dbReference type="ChEBI" id="CHEBI:37565"/>
        <dbReference type="ChEBI" id="CHEBI:58115"/>
        <dbReference type="ChEBI" id="CHEBI:83062"/>
        <dbReference type="ChEBI" id="CHEBI:138284"/>
        <dbReference type="ChEBI" id="CHEBI:173118"/>
        <dbReference type="EC" id="6.5.1.8"/>
    </reaction>
</comment>
<dbReference type="InterPro" id="IPR036025">
    <property type="entry name" value="RtcB-like_sf"/>
</dbReference>